<evidence type="ECO:0000256" key="1">
    <source>
        <dbReference type="ARBA" id="ARBA00004651"/>
    </source>
</evidence>
<proteinExistence type="predicted"/>
<accession>A0A423K9V5</accession>
<dbReference type="GO" id="GO:0016763">
    <property type="term" value="F:pentosyltransferase activity"/>
    <property type="evidence" value="ECO:0007669"/>
    <property type="project" value="TreeGrafter"/>
</dbReference>
<feature type="transmembrane region" description="Helical" evidence="8">
    <location>
        <begin position="249"/>
        <end position="271"/>
    </location>
</feature>
<name>A0A423K9V5_9PSED</name>
<dbReference type="RefSeq" id="WP_123509416.1">
    <property type="nucleotide sequence ID" value="NZ_MOBQ01000011.1"/>
</dbReference>
<evidence type="ECO:0000256" key="3">
    <source>
        <dbReference type="ARBA" id="ARBA00022676"/>
    </source>
</evidence>
<dbReference type="InterPro" id="IPR038731">
    <property type="entry name" value="RgtA/B/C-like"/>
</dbReference>
<feature type="domain" description="Glycosyltransferase RgtA/B/C/D-like" evidence="9">
    <location>
        <begin position="65"/>
        <end position="218"/>
    </location>
</feature>
<evidence type="ECO:0000313" key="11">
    <source>
        <dbReference type="Proteomes" id="UP000285349"/>
    </source>
</evidence>
<evidence type="ECO:0000259" key="9">
    <source>
        <dbReference type="Pfam" id="PF13231"/>
    </source>
</evidence>
<sequence length="470" mass="53628">MTPSKTKASWAVYTPLLLIVVVGALLRAHDLFEKSLWLDELFSVEVSDPDNSLSTVFHRTVEDVHPPLYQILLWLVYKVFGYSDKVGRVFSLVLGVAVIPSMYWLTKSLFNEQVARLAAFLSAINFFLVVISKDTRSYDLLVLLVVLSFGTFIGLLEKKNGVAIVIYSIVASMLVNTHYFGFFPVMTQFLLLLYFSLRSGLDRRLFMAGFVAAIVVFCSLMPVLPYLLKNIKRTGTWIGKPTEIFIVDAFVLQFGQWSVVLVCLFFLMLGLSHLLRRHDKSNALKILLLWWFFGFSVAYIRSLFFTPILSFRNTIIFIPVAIIIVSYGLSLVVDRVVRGSVLAFIFLMSISYLEAQPDLTKLRIEHDLRSPAEKIMSDNTGWRVYGSWEALHSTYFKALGSSIRVESLKILEEEMKQHQTPRCFYVMEMWGDVSEKKYPDRFDVELVEKTDFSKTGVLVFRSKGATNCSA</sequence>
<evidence type="ECO:0000256" key="2">
    <source>
        <dbReference type="ARBA" id="ARBA00022475"/>
    </source>
</evidence>
<keyword evidence="5 8" id="KW-0812">Transmembrane</keyword>
<gene>
    <name evidence="10" type="ORF">BK666_09520</name>
</gene>
<dbReference type="GO" id="GO:0005886">
    <property type="term" value="C:plasma membrane"/>
    <property type="evidence" value="ECO:0007669"/>
    <property type="project" value="UniProtKB-SubCell"/>
</dbReference>
<dbReference type="Proteomes" id="UP000285349">
    <property type="component" value="Unassembled WGS sequence"/>
</dbReference>
<dbReference type="EMBL" id="MOBQ01000011">
    <property type="protein sequence ID" value="RON48651.1"/>
    <property type="molecule type" value="Genomic_DNA"/>
</dbReference>
<dbReference type="Pfam" id="PF13231">
    <property type="entry name" value="PMT_2"/>
    <property type="match status" value="1"/>
</dbReference>
<feature type="transmembrane region" description="Helical" evidence="8">
    <location>
        <begin position="138"/>
        <end position="156"/>
    </location>
</feature>
<evidence type="ECO:0000256" key="5">
    <source>
        <dbReference type="ARBA" id="ARBA00022692"/>
    </source>
</evidence>
<keyword evidence="3" id="KW-0328">Glycosyltransferase</keyword>
<feature type="transmembrane region" description="Helical" evidence="8">
    <location>
        <begin position="114"/>
        <end position="132"/>
    </location>
</feature>
<feature type="transmembrane region" description="Helical" evidence="8">
    <location>
        <begin position="12"/>
        <end position="29"/>
    </location>
</feature>
<keyword evidence="7 8" id="KW-0472">Membrane</keyword>
<evidence type="ECO:0000256" key="8">
    <source>
        <dbReference type="SAM" id="Phobius"/>
    </source>
</evidence>
<evidence type="ECO:0000256" key="7">
    <source>
        <dbReference type="ARBA" id="ARBA00023136"/>
    </source>
</evidence>
<dbReference type="InterPro" id="IPR050297">
    <property type="entry name" value="LipidA_mod_glycosyltrf_83"/>
</dbReference>
<dbReference type="PANTHER" id="PTHR33908">
    <property type="entry name" value="MANNOSYLTRANSFERASE YKCB-RELATED"/>
    <property type="match status" value="1"/>
</dbReference>
<protein>
    <recommendedName>
        <fullName evidence="9">Glycosyltransferase RgtA/B/C/D-like domain-containing protein</fullName>
    </recommendedName>
</protein>
<keyword evidence="6 8" id="KW-1133">Transmembrane helix</keyword>
<evidence type="ECO:0000256" key="6">
    <source>
        <dbReference type="ARBA" id="ARBA00022989"/>
    </source>
</evidence>
<comment type="subcellular location">
    <subcellularLocation>
        <location evidence="1">Cell membrane</location>
        <topology evidence="1">Multi-pass membrane protein</topology>
    </subcellularLocation>
</comment>
<dbReference type="AlphaFoldDB" id="A0A423K9V5"/>
<dbReference type="GO" id="GO:0009103">
    <property type="term" value="P:lipopolysaccharide biosynthetic process"/>
    <property type="evidence" value="ECO:0007669"/>
    <property type="project" value="UniProtKB-ARBA"/>
</dbReference>
<dbReference type="OrthoDB" id="5437043at2"/>
<feature type="transmembrane region" description="Helical" evidence="8">
    <location>
        <begin position="283"/>
        <end position="304"/>
    </location>
</feature>
<feature type="transmembrane region" description="Helical" evidence="8">
    <location>
        <begin position="163"/>
        <end position="185"/>
    </location>
</feature>
<evidence type="ECO:0000313" key="10">
    <source>
        <dbReference type="EMBL" id="RON48651.1"/>
    </source>
</evidence>
<feature type="transmembrane region" description="Helical" evidence="8">
    <location>
        <begin position="86"/>
        <end position="105"/>
    </location>
</feature>
<feature type="transmembrane region" description="Helical" evidence="8">
    <location>
        <begin position="205"/>
        <end position="228"/>
    </location>
</feature>
<reference evidence="10 11" key="1">
    <citation type="submission" date="2016-10" db="EMBL/GenBank/DDBJ databases">
        <title>Comparative genome analysis of multiple Pseudomonas spp. focuses on biocontrol and plant growth promoting traits.</title>
        <authorList>
            <person name="Tao X.-Y."/>
            <person name="Taylor C.G."/>
        </authorList>
    </citation>
    <scope>NUCLEOTIDE SEQUENCE [LARGE SCALE GENOMIC DNA]</scope>
    <source>
        <strain evidence="10 11">37A10</strain>
    </source>
</reference>
<keyword evidence="2" id="KW-1003">Cell membrane</keyword>
<evidence type="ECO:0000256" key="4">
    <source>
        <dbReference type="ARBA" id="ARBA00022679"/>
    </source>
</evidence>
<dbReference type="PANTHER" id="PTHR33908:SF11">
    <property type="entry name" value="MEMBRANE PROTEIN"/>
    <property type="match status" value="1"/>
</dbReference>
<keyword evidence="4" id="KW-0808">Transferase</keyword>
<comment type="caution">
    <text evidence="10">The sequence shown here is derived from an EMBL/GenBank/DDBJ whole genome shotgun (WGS) entry which is preliminary data.</text>
</comment>
<organism evidence="10 11">
    <name type="scientific">Pseudomonas frederiksbergensis</name>
    <dbReference type="NCBI Taxonomy" id="104087"/>
    <lineage>
        <taxon>Bacteria</taxon>
        <taxon>Pseudomonadati</taxon>
        <taxon>Pseudomonadota</taxon>
        <taxon>Gammaproteobacteria</taxon>
        <taxon>Pseudomonadales</taxon>
        <taxon>Pseudomonadaceae</taxon>
        <taxon>Pseudomonas</taxon>
    </lineage>
</organism>
<feature type="transmembrane region" description="Helical" evidence="8">
    <location>
        <begin position="311"/>
        <end position="330"/>
    </location>
</feature>